<dbReference type="GO" id="GO:0005886">
    <property type="term" value="C:plasma membrane"/>
    <property type="evidence" value="ECO:0007669"/>
    <property type="project" value="UniProtKB-SubCell"/>
</dbReference>
<evidence type="ECO:0000256" key="9">
    <source>
        <dbReference type="ARBA" id="ARBA00022989"/>
    </source>
</evidence>
<evidence type="ECO:0000256" key="5">
    <source>
        <dbReference type="ARBA" id="ARBA00022475"/>
    </source>
</evidence>
<dbReference type="GO" id="GO:0016042">
    <property type="term" value="P:lipid catabolic process"/>
    <property type="evidence" value="ECO:0007669"/>
    <property type="project" value="UniProtKB-KW"/>
</dbReference>
<keyword evidence="10" id="KW-0443">Lipid metabolism</keyword>
<dbReference type="GO" id="GO:0006457">
    <property type="term" value="P:protein folding"/>
    <property type="evidence" value="ECO:0007669"/>
    <property type="project" value="InterPro"/>
</dbReference>
<dbReference type="AlphaFoldDB" id="N9VLV8"/>
<evidence type="ECO:0000256" key="11">
    <source>
        <dbReference type="ARBA" id="ARBA00023136"/>
    </source>
</evidence>
<evidence type="ECO:0000256" key="7">
    <source>
        <dbReference type="ARBA" id="ARBA00022692"/>
    </source>
</evidence>
<evidence type="ECO:0000313" key="16">
    <source>
        <dbReference type="EMBL" id="ENY72588.1"/>
    </source>
</evidence>
<dbReference type="RefSeq" id="WP_005350806.1">
    <property type="nucleotide sequence ID" value="NZ_APVG01000014.1"/>
</dbReference>
<proteinExistence type="inferred from homology"/>
<evidence type="ECO:0000256" key="13">
    <source>
        <dbReference type="ARBA" id="ARBA00030948"/>
    </source>
</evidence>
<name>N9VLV8_9GAMM</name>
<comment type="similarity">
    <text evidence="3">Belongs to the lipase chaperone family.</text>
</comment>
<dbReference type="GO" id="GO:0051082">
    <property type="term" value="F:unfolded protein binding"/>
    <property type="evidence" value="ECO:0007669"/>
    <property type="project" value="InterPro"/>
</dbReference>
<sequence>MRRLLWLTPLGLAALVWWFWPAPRALPPAPAVVSVASRDAPVNERYRVFREEEARLTIPTGTDMASLEPLFEQREQLRRQRFSPAEQERLFADERRQEQWTLRRKALQEAPADEQPQLQQALEIWLAEQPEWFRRSVENGRLLEQLRQHQGDRQWQLEQLGPEAADRLDELKQSQLAFESQLQGYLKERATLDEEQRLAQGQSLLERWFPESQWRRVEALTRIRQE</sequence>
<evidence type="ECO:0000256" key="3">
    <source>
        <dbReference type="ARBA" id="ARBA00010358"/>
    </source>
</evidence>
<evidence type="ECO:0000256" key="10">
    <source>
        <dbReference type="ARBA" id="ARBA00023098"/>
    </source>
</evidence>
<keyword evidence="17" id="KW-1185">Reference proteome</keyword>
<keyword evidence="7" id="KW-0812">Transmembrane</keyword>
<evidence type="ECO:0000256" key="4">
    <source>
        <dbReference type="ARBA" id="ARBA00019692"/>
    </source>
</evidence>
<organism evidence="16 17">
    <name type="scientific">Aeromonas diversa CDC 2478-85</name>
    <dbReference type="NCBI Taxonomy" id="1268237"/>
    <lineage>
        <taxon>Bacteria</taxon>
        <taxon>Pseudomonadati</taxon>
        <taxon>Pseudomonadota</taxon>
        <taxon>Gammaproteobacteria</taxon>
        <taxon>Aeromonadales</taxon>
        <taxon>Aeromonadaceae</taxon>
        <taxon>Aeromonas</taxon>
    </lineage>
</organism>
<dbReference type="EMBL" id="APVG01000014">
    <property type="protein sequence ID" value="ENY72588.1"/>
    <property type="molecule type" value="Genomic_DNA"/>
</dbReference>
<dbReference type="SUPFAM" id="SSF158855">
    <property type="entry name" value="Lipase chaperone-like"/>
    <property type="match status" value="1"/>
</dbReference>
<comment type="function">
    <text evidence="1">May be involved in the folding of the extracellular lipase during its passage through the periplasm.</text>
</comment>
<dbReference type="InterPro" id="IPR004961">
    <property type="entry name" value="Lipase_chaperone"/>
</dbReference>
<keyword evidence="6" id="KW-0997">Cell inner membrane</keyword>
<evidence type="ECO:0000256" key="12">
    <source>
        <dbReference type="ARBA" id="ARBA00023186"/>
    </source>
</evidence>
<evidence type="ECO:0000256" key="15">
    <source>
        <dbReference type="ARBA" id="ARBA00033028"/>
    </source>
</evidence>
<evidence type="ECO:0000256" key="2">
    <source>
        <dbReference type="ARBA" id="ARBA00004383"/>
    </source>
</evidence>
<keyword evidence="9" id="KW-1133">Transmembrane helix</keyword>
<dbReference type="Proteomes" id="UP000023775">
    <property type="component" value="Unassembled WGS sequence"/>
</dbReference>
<dbReference type="OrthoDB" id="5812603at2"/>
<dbReference type="PATRIC" id="fig|1268237.3.peg.1439"/>
<keyword evidence="5" id="KW-1003">Cell membrane</keyword>
<comment type="subcellular location">
    <subcellularLocation>
        <location evidence="2">Cell inner membrane</location>
        <topology evidence="2">Single-pass membrane protein</topology>
        <orientation evidence="2">Periplasmic side</orientation>
    </subcellularLocation>
</comment>
<keyword evidence="8" id="KW-0442">Lipid degradation</keyword>
<evidence type="ECO:0000256" key="8">
    <source>
        <dbReference type="ARBA" id="ARBA00022963"/>
    </source>
</evidence>
<accession>N9VLV8</accession>
<gene>
    <name evidence="16" type="ORF">G114_07294</name>
</gene>
<keyword evidence="12" id="KW-0143">Chaperone</keyword>
<dbReference type="Pfam" id="PF03280">
    <property type="entry name" value="Lipase_chap"/>
    <property type="match status" value="1"/>
</dbReference>
<evidence type="ECO:0000313" key="17">
    <source>
        <dbReference type="Proteomes" id="UP000023775"/>
    </source>
</evidence>
<reference evidence="16 17" key="1">
    <citation type="journal article" date="2013" name="Genome Announc.">
        <title>Draft Genome Sequence of the Aeromonas diversa Type Strain.</title>
        <authorList>
            <person name="Farfan M."/>
            <person name="Spataro N."/>
            <person name="Sanglas A."/>
            <person name="Albarral V."/>
            <person name="Loren J.G."/>
            <person name="Bosch E."/>
            <person name="Fuste M.C."/>
        </authorList>
    </citation>
    <scope>NUCLEOTIDE SEQUENCE [LARGE SCALE GENOMIC DNA]</scope>
    <source>
        <strain evidence="16 17">2478-85</strain>
    </source>
</reference>
<keyword evidence="11" id="KW-0472">Membrane</keyword>
<evidence type="ECO:0000256" key="14">
    <source>
        <dbReference type="ARBA" id="ARBA00031542"/>
    </source>
</evidence>
<evidence type="ECO:0000256" key="6">
    <source>
        <dbReference type="ARBA" id="ARBA00022519"/>
    </source>
</evidence>
<dbReference type="eggNOG" id="COG5380">
    <property type="taxonomic scope" value="Bacteria"/>
</dbReference>
<protein>
    <recommendedName>
        <fullName evidence="4">Lipase chaperone</fullName>
    </recommendedName>
    <alternativeName>
        <fullName evidence="15">Lipase foldase</fullName>
    </alternativeName>
    <alternativeName>
        <fullName evidence="13">Lipase helper protein</fullName>
    </alternativeName>
    <alternativeName>
        <fullName evidence="14">Lipase modulator</fullName>
    </alternativeName>
</protein>
<comment type="caution">
    <text evidence="16">The sequence shown here is derived from an EMBL/GenBank/DDBJ whole genome shotgun (WGS) entry which is preliminary data.</text>
</comment>
<evidence type="ECO:0000256" key="1">
    <source>
        <dbReference type="ARBA" id="ARBA00003280"/>
    </source>
</evidence>